<dbReference type="InterPro" id="IPR029058">
    <property type="entry name" value="AB_hydrolase_fold"/>
</dbReference>
<protein>
    <submittedName>
        <fullName evidence="2">Carboxylesterase</fullName>
        <ecNumber evidence="2">3.1.1.1</ecNumber>
    </submittedName>
</protein>
<organism evidence="2 3">
    <name type="scientific">Cytobacillus purgationiresistens</name>
    <dbReference type="NCBI Taxonomy" id="863449"/>
    <lineage>
        <taxon>Bacteria</taxon>
        <taxon>Bacillati</taxon>
        <taxon>Bacillota</taxon>
        <taxon>Bacilli</taxon>
        <taxon>Bacillales</taxon>
        <taxon>Bacillaceae</taxon>
        <taxon>Cytobacillus</taxon>
    </lineage>
</organism>
<dbReference type="InterPro" id="IPR051044">
    <property type="entry name" value="MAG_DAG_Lipase"/>
</dbReference>
<dbReference type="Gene3D" id="3.40.50.1820">
    <property type="entry name" value="alpha/beta hydrolase"/>
    <property type="match status" value="1"/>
</dbReference>
<keyword evidence="3" id="KW-1185">Reference proteome</keyword>
<evidence type="ECO:0000313" key="2">
    <source>
        <dbReference type="EMBL" id="MDQ0268832.1"/>
    </source>
</evidence>
<comment type="caution">
    <text evidence="2">The sequence shown here is derived from an EMBL/GenBank/DDBJ whole genome shotgun (WGS) entry which is preliminary data.</text>
</comment>
<dbReference type="Proteomes" id="UP001238088">
    <property type="component" value="Unassembled WGS sequence"/>
</dbReference>
<keyword evidence="2" id="KW-0378">Hydrolase</keyword>
<dbReference type="Pfam" id="PF12146">
    <property type="entry name" value="Hydrolase_4"/>
    <property type="match status" value="1"/>
</dbReference>
<feature type="domain" description="Serine aminopeptidase S33" evidence="1">
    <location>
        <begin position="23"/>
        <end position="228"/>
    </location>
</feature>
<dbReference type="PANTHER" id="PTHR11614">
    <property type="entry name" value="PHOSPHOLIPASE-RELATED"/>
    <property type="match status" value="1"/>
</dbReference>
<dbReference type="PIRSF" id="PIRSF017388">
    <property type="entry name" value="Esterase_lipase"/>
    <property type="match status" value="1"/>
</dbReference>
<dbReference type="EC" id="3.1.1.1" evidence="2"/>
<dbReference type="RefSeq" id="WP_307471913.1">
    <property type="nucleotide sequence ID" value="NZ_JAUSUB010000002.1"/>
</dbReference>
<name>A0ABU0AC64_9BACI</name>
<evidence type="ECO:0000313" key="3">
    <source>
        <dbReference type="Proteomes" id="UP001238088"/>
    </source>
</evidence>
<sequence>MEQSTRVIDGAESFFFDGNDTGILILHGFIGTPQSVRYIGDELAQLGYTVYAPRLAGHGTDYLDLEECTYHDWLHSAEIGLEKLRKHCKSIFILGQSMGGTLTILLAEKFKGIAGIILINTALSIPNLDYLKGNTIQQYVDEGTPDIKDKEADEIIYKKVPVKAIHEIQKLMDIAPASIKRIHCPLLCFKSLEDHVVPHENTDKIIKEVGSQDKEVKILQHSYHVATMDFEKDRIIEDSHLFIQTRVSAGYLEDRQKEEWRLQGKIGGREIG</sequence>
<dbReference type="InterPro" id="IPR022742">
    <property type="entry name" value="Hydrolase_4"/>
</dbReference>
<reference evidence="2 3" key="1">
    <citation type="submission" date="2023-07" db="EMBL/GenBank/DDBJ databases">
        <title>Genomic Encyclopedia of Type Strains, Phase IV (KMG-IV): sequencing the most valuable type-strain genomes for metagenomic binning, comparative biology and taxonomic classification.</title>
        <authorList>
            <person name="Goeker M."/>
        </authorList>
    </citation>
    <scope>NUCLEOTIDE SEQUENCE [LARGE SCALE GENOMIC DNA]</scope>
    <source>
        <strain evidence="2 3">DSM 23494</strain>
    </source>
</reference>
<accession>A0ABU0AC64</accession>
<dbReference type="InterPro" id="IPR012354">
    <property type="entry name" value="Esterase_lipase"/>
</dbReference>
<dbReference type="EMBL" id="JAUSUB010000002">
    <property type="protein sequence ID" value="MDQ0268832.1"/>
    <property type="molecule type" value="Genomic_DNA"/>
</dbReference>
<gene>
    <name evidence="2" type="ORF">J2S17_000701</name>
</gene>
<dbReference type="SUPFAM" id="SSF53474">
    <property type="entry name" value="alpha/beta-Hydrolases"/>
    <property type="match status" value="1"/>
</dbReference>
<evidence type="ECO:0000259" key="1">
    <source>
        <dbReference type="Pfam" id="PF12146"/>
    </source>
</evidence>
<proteinExistence type="predicted"/>
<dbReference type="GO" id="GO:0106435">
    <property type="term" value="F:carboxylesterase activity"/>
    <property type="evidence" value="ECO:0007669"/>
    <property type="project" value="UniProtKB-EC"/>
</dbReference>